<organism evidence="2">
    <name type="scientific">Arundo donax</name>
    <name type="common">Giant reed</name>
    <name type="synonym">Donax arundinaceus</name>
    <dbReference type="NCBI Taxonomy" id="35708"/>
    <lineage>
        <taxon>Eukaryota</taxon>
        <taxon>Viridiplantae</taxon>
        <taxon>Streptophyta</taxon>
        <taxon>Embryophyta</taxon>
        <taxon>Tracheophyta</taxon>
        <taxon>Spermatophyta</taxon>
        <taxon>Magnoliopsida</taxon>
        <taxon>Liliopsida</taxon>
        <taxon>Poales</taxon>
        <taxon>Poaceae</taxon>
        <taxon>PACMAD clade</taxon>
        <taxon>Arundinoideae</taxon>
        <taxon>Arundineae</taxon>
        <taxon>Arundo</taxon>
    </lineage>
</organism>
<sequence length="46" mass="4963">MGRARKRGRAGVDGDMESGRAGPYRMRRPRWSGTRGGGVVSGETAR</sequence>
<dbReference type="AlphaFoldDB" id="A0A0A8Z771"/>
<reference evidence="2" key="2">
    <citation type="journal article" date="2015" name="Data Brief">
        <title>Shoot transcriptome of the giant reed, Arundo donax.</title>
        <authorList>
            <person name="Barrero R.A."/>
            <person name="Guerrero F.D."/>
            <person name="Moolhuijzen P."/>
            <person name="Goolsby J.A."/>
            <person name="Tidwell J."/>
            <person name="Bellgard S.E."/>
            <person name="Bellgard M.I."/>
        </authorList>
    </citation>
    <scope>NUCLEOTIDE SEQUENCE</scope>
    <source>
        <tissue evidence="2">Shoot tissue taken approximately 20 cm above the soil surface</tissue>
    </source>
</reference>
<feature type="region of interest" description="Disordered" evidence="1">
    <location>
        <begin position="1"/>
        <end position="46"/>
    </location>
</feature>
<protein>
    <submittedName>
        <fullName evidence="2">Uncharacterized protein</fullName>
    </submittedName>
</protein>
<evidence type="ECO:0000256" key="1">
    <source>
        <dbReference type="SAM" id="MobiDB-lite"/>
    </source>
</evidence>
<reference evidence="2" key="1">
    <citation type="submission" date="2014-09" db="EMBL/GenBank/DDBJ databases">
        <authorList>
            <person name="Magalhaes I.L.F."/>
            <person name="Oliveira U."/>
            <person name="Santos F.R."/>
            <person name="Vidigal T.H.D.A."/>
            <person name="Brescovit A.D."/>
            <person name="Santos A.J."/>
        </authorList>
    </citation>
    <scope>NUCLEOTIDE SEQUENCE</scope>
    <source>
        <tissue evidence="2">Shoot tissue taken approximately 20 cm above the soil surface</tissue>
    </source>
</reference>
<name>A0A0A8Z771_ARUDO</name>
<proteinExistence type="predicted"/>
<accession>A0A0A8Z771</accession>
<evidence type="ECO:0000313" key="2">
    <source>
        <dbReference type="EMBL" id="JAD30707.1"/>
    </source>
</evidence>
<dbReference type="EMBL" id="GBRH01267188">
    <property type="protein sequence ID" value="JAD30707.1"/>
    <property type="molecule type" value="Transcribed_RNA"/>
</dbReference>